<feature type="region of interest" description="Disordered" evidence="1">
    <location>
        <begin position="555"/>
        <end position="601"/>
    </location>
</feature>
<feature type="compositionally biased region" description="Low complexity" evidence="1">
    <location>
        <begin position="679"/>
        <end position="709"/>
    </location>
</feature>
<organism evidence="2 3">
    <name type="scientific">Apiospora arundinis</name>
    <dbReference type="NCBI Taxonomy" id="335852"/>
    <lineage>
        <taxon>Eukaryota</taxon>
        <taxon>Fungi</taxon>
        <taxon>Dikarya</taxon>
        <taxon>Ascomycota</taxon>
        <taxon>Pezizomycotina</taxon>
        <taxon>Sordariomycetes</taxon>
        <taxon>Xylariomycetidae</taxon>
        <taxon>Amphisphaeriales</taxon>
        <taxon>Apiosporaceae</taxon>
        <taxon>Apiospora</taxon>
    </lineage>
</organism>
<proteinExistence type="predicted"/>
<feature type="region of interest" description="Disordered" evidence="1">
    <location>
        <begin position="52"/>
        <end position="172"/>
    </location>
</feature>
<name>A0ABR2JA79_9PEZI</name>
<evidence type="ECO:0000256" key="1">
    <source>
        <dbReference type="SAM" id="MobiDB-lite"/>
    </source>
</evidence>
<feature type="compositionally biased region" description="Basic and acidic residues" evidence="1">
    <location>
        <begin position="398"/>
        <end position="432"/>
    </location>
</feature>
<feature type="compositionally biased region" description="Polar residues" evidence="1">
    <location>
        <begin position="885"/>
        <end position="894"/>
    </location>
</feature>
<comment type="caution">
    <text evidence="2">The sequence shown here is derived from an EMBL/GenBank/DDBJ whole genome shotgun (WGS) entry which is preliminary data.</text>
</comment>
<sequence length="989" mass="108795">MVSSSNSIRKRQSLARVAVLGAYAGVDQLSMKGLLEDPAERATTPLTALEKELRGKASNDSIGAVVATRPDAVELTKNRERRRSNVSASSYGGTNSRGQYRPAPTVTTAPAAPAVRGTSSGRKPRTRRTSLESHRSQDRASSHGRSVSAVSSARYSSSSSSPPLEAELADQKHLLQIRERQRAETALYDGGSSAVVDDSDYGYDSRGRRRSTVLRPTHGNTSSSKAKSEAGYYPSSSSRDKSRRQSRAYPPMLQSCFNETPQWAADTMKGVNMGNDDNRRSSSSYGSHRYDNSSRRSSTATVTAVPRFMEQEPKTPTAKSRSRKHRSAKSVSGATDNKTDDEDARSVYSGYSTATYSHYPRYDHNPYDSVGKRTSWRASSGVDSSRARDLAAAAEQQRNLDEEQERERERRKEQEQEKEREYRRLQKQRQRETLRVDSTVFEMCIPSTPDVAAADPVATGATATATPKSAGHGSPIYDLPSTKSRRTSHSSRPTTAIYSPSQEPASSFNVIGVYRTETLSKNALEPVGIMSKSDFLEGEVYDNSRDHVAAAAAALEGSSANHDHRSRSSRQWSRDVATTATTGRSRRGSRASSRSISPLRIMEAGTELKNRMSVAMHDFKEDQKARAGIIPPDPKRVYPSYYTQHHRERSEHRDSRQQEPHPQQEGEERYHRHRRTRRSSLQQQQQPQQPAEVSPSPSPPSASQSSGASFAGRMALADTNMDSLRQQYQRLQNRTSTYRPEMASDSVAQLKDVAPITSRRDQERHDLFYNTSRRGGSSGPITRRPVGGGSGSDAPPAIPTATAPESSSTPRRPRAREDKVNEQGLHGLDFGFGGENDKSLSDNSSVPRDDDGRGGLSRLDSLYLPRHNNAAASAANAAVPESHRQSFFVSEYSKQQQQQQHPPLEAKRPSSPNPAPSVVSDFSFVAGQPEKLDVPQYRPRYAPYISGIADDRRALPSQSPSPPAVGRGGSGAGTRRLRRTGDINISQLR</sequence>
<feature type="compositionally biased region" description="Polar residues" evidence="1">
    <location>
        <begin position="85"/>
        <end position="98"/>
    </location>
</feature>
<feature type="region of interest" description="Disordered" evidence="1">
    <location>
        <begin position="184"/>
        <end position="432"/>
    </location>
</feature>
<feature type="compositionally biased region" description="Low complexity" evidence="1">
    <location>
        <begin position="143"/>
        <end position="161"/>
    </location>
</feature>
<feature type="region of interest" description="Disordered" evidence="1">
    <location>
        <begin position="948"/>
        <end position="989"/>
    </location>
</feature>
<feature type="compositionally biased region" description="Polar residues" evidence="1">
    <location>
        <begin position="720"/>
        <end position="738"/>
    </location>
</feature>
<reference evidence="2 3" key="1">
    <citation type="journal article" date="2024" name="IMA Fungus">
        <title>Apiospora arundinis, a panoply of carbohydrate-active enzymes and secondary metabolites.</title>
        <authorList>
            <person name="Sorensen T."/>
            <person name="Petersen C."/>
            <person name="Muurmann A.T."/>
            <person name="Christiansen J.V."/>
            <person name="Brundto M.L."/>
            <person name="Overgaard C.K."/>
            <person name="Boysen A.T."/>
            <person name="Wollenberg R.D."/>
            <person name="Larsen T.O."/>
            <person name="Sorensen J.L."/>
            <person name="Nielsen K.L."/>
            <person name="Sondergaard T.E."/>
        </authorList>
    </citation>
    <scope>NUCLEOTIDE SEQUENCE [LARGE SCALE GENOMIC DNA]</scope>
    <source>
        <strain evidence="2 3">AAU 773</strain>
    </source>
</reference>
<dbReference type="Proteomes" id="UP001390339">
    <property type="component" value="Unassembled WGS sequence"/>
</dbReference>
<feature type="compositionally biased region" description="Basic and acidic residues" evidence="1">
    <location>
        <begin position="648"/>
        <end position="670"/>
    </location>
</feature>
<dbReference type="EMBL" id="JAPCWZ010000003">
    <property type="protein sequence ID" value="KAK8874715.1"/>
    <property type="molecule type" value="Genomic_DNA"/>
</dbReference>
<feature type="compositionally biased region" description="Basic and acidic residues" evidence="1">
    <location>
        <begin position="129"/>
        <end position="141"/>
    </location>
</feature>
<feature type="compositionally biased region" description="Low complexity" evidence="1">
    <location>
        <begin position="856"/>
        <end position="878"/>
    </location>
</feature>
<protein>
    <submittedName>
        <fullName evidence="2">Uncharacterized protein</fullName>
    </submittedName>
</protein>
<feature type="compositionally biased region" description="Low complexity" evidence="1">
    <location>
        <begin position="295"/>
        <end position="305"/>
    </location>
</feature>
<evidence type="ECO:0000313" key="2">
    <source>
        <dbReference type="EMBL" id="KAK8874715.1"/>
    </source>
</evidence>
<accession>A0ABR2JA79</accession>
<evidence type="ECO:0000313" key="3">
    <source>
        <dbReference type="Proteomes" id="UP001390339"/>
    </source>
</evidence>
<feature type="compositionally biased region" description="Basic and acidic residues" evidence="1">
    <location>
        <begin position="758"/>
        <end position="767"/>
    </location>
</feature>
<feature type="region of interest" description="Disordered" evidence="1">
    <location>
        <begin position="644"/>
        <end position="924"/>
    </location>
</feature>
<feature type="compositionally biased region" description="Low complexity" evidence="1">
    <location>
        <begin position="792"/>
        <end position="810"/>
    </location>
</feature>
<gene>
    <name evidence="2" type="ORF">PGQ11_005229</name>
</gene>
<keyword evidence="3" id="KW-1185">Reference proteome</keyword>
<feature type="compositionally biased region" description="Low complexity" evidence="1">
    <location>
        <begin position="102"/>
        <end position="115"/>
    </location>
</feature>
<feature type="region of interest" description="Disordered" evidence="1">
    <location>
        <begin position="463"/>
        <end position="502"/>
    </location>
</feature>